<evidence type="ECO:0000256" key="4">
    <source>
        <dbReference type="ARBA" id="ARBA00023136"/>
    </source>
</evidence>
<accession>A0AAN8FRK8</accession>
<sequence length="279" mass="31912">MEADSINLFTPQVFDKVITQGKYCSWNRVIILELEIFGFLRAIFTYFITFKDCLFDPSLVEMLEDWFVHGFVYVICGFALSSLFLSAERWIAVCKPKAYERYSASTKLAAGTFITTVFITGITGLSANMYRENQWPLIIVTTASGIMSLIIAIIVWKRAKILWKNKTLSLSHRFQIAETNRTSPIYLSISVNESLCIMAMSVIGFLMLQLDHAEAIVCDHLLVHLVDAFGAWRIIFIDLTLIYYYLMAKKSRKMMLAQMAKEANKSAADYFSELKASWK</sequence>
<keyword evidence="7" id="KW-1185">Reference proteome</keyword>
<dbReference type="EMBL" id="WIXE01013859">
    <property type="protein sequence ID" value="KAK5974743.1"/>
    <property type="molecule type" value="Genomic_DNA"/>
</dbReference>
<dbReference type="GO" id="GO:0016020">
    <property type="term" value="C:membrane"/>
    <property type="evidence" value="ECO:0007669"/>
    <property type="project" value="UniProtKB-SubCell"/>
</dbReference>
<reference evidence="6 7" key="1">
    <citation type="submission" date="2019-10" db="EMBL/GenBank/DDBJ databases">
        <title>Assembly and Annotation for the nematode Trichostrongylus colubriformis.</title>
        <authorList>
            <person name="Martin J."/>
        </authorList>
    </citation>
    <scope>NUCLEOTIDE SEQUENCE [LARGE SCALE GENOMIC DNA]</scope>
    <source>
        <strain evidence="6">G859</strain>
        <tissue evidence="6">Whole worm</tissue>
    </source>
</reference>
<feature type="transmembrane region" description="Helical" evidence="5">
    <location>
        <begin position="108"/>
        <end position="129"/>
    </location>
</feature>
<feature type="transmembrane region" description="Helical" evidence="5">
    <location>
        <begin position="29"/>
        <end position="48"/>
    </location>
</feature>
<feature type="transmembrane region" description="Helical" evidence="5">
    <location>
        <begin position="185"/>
        <end position="208"/>
    </location>
</feature>
<keyword evidence="3 5" id="KW-1133">Transmembrane helix</keyword>
<feature type="transmembrane region" description="Helical" evidence="5">
    <location>
        <begin position="228"/>
        <end position="246"/>
    </location>
</feature>
<comment type="caution">
    <text evidence="6">The sequence shown here is derived from an EMBL/GenBank/DDBJ whole genome shotgun (WGS) entry which is preliminary data.</text>
</comment>
<dbReference type="AlphaFoldDB" id="A0AAN8FRK8"/>
<evidence type="ECO:0000313" key="6">
    <source>
        <dbReference type="EMBL" id="KAK5974743.1"/>
    </source>
</evidence>
<dbReference type="Pfam" id="PF10292">
    <property type="entry name" value="7TM_GPCR_Srab"/>
    <property type="match status" value="1"/>
</dbReference>
<dbReference type="Proteomes" id="UP001331761">
    <property type="component" value="Unassembled WGS sequence"/>
</dbReference>
<evidence type="ECO:0000256" key="2">
    <source>
        <dbReference type="ARBA" id="ARBA00022692"/>
    </source>
</evidence>
<evidence type="ECO:0000256" key="1">
    <source>
        <dbReference type="ARBA" id="ARBA00004141"/>
    </source>
</evidence>
<feature type="transmembrane region" description="Helical" evidence="5">
    <location>
        <begin position="68"/>
        <end position="87"/>
    </location>
</feature>
<keyword evidence="2 5" id="KW-0812">Transmembrane</keyword>
<evidence type="ECO:0000256" key="3">
    <source>
        <dbReference type="ARBA" id="ARBA00022989"/>
    </source>
</evidence>
<feature type="transmembrane region" description="Helical" evidence="5">
    <location>
        <begin position="135"/>
        <end position="156"/>
    </location>
</feature>
<proteinExistence type="predicted"/>
<comment type="subcellular location">
    <subcellularLocation>
        <location evidence="1">Membrane</location>
        <topology evidence="1">Multi-pass membrane protein</topology>
    </subcellularLocation>
</comment>
<name>A0AAN8FRK8_TRICO</name>
<keyword evidence="4 5" id="KW-0472">Membrane</keyword>
<dbReference type="InterPro" id="IPR019408">
    <property type="entry name" value="7TM_GPCR_serpentine_rcpt_Srab"/>
</dbReference>
<organism evidence="6 7">
    <name type="scientific">Trichostrongylus colubriformis</name>
    <name type="common">Black scour worm</name>
    <dbReference type="NCBI Taxonomy" id="6319"/>
    <lineage>
        <taxon>Eukaryota</taxon>
        <taxon>Metazoa</taxon>
        <taxon>Ecdysozoa</taxon>
        <taxon>Nematoda</taxon>
        <taxon>Chromadorea</taxon>
        <taxon>Rhabditida</taxon>
        <taxon>Rhabditina</taxon>
        <taxon>Rhabditomorpha</taxon>
        <taxon>Strongyloidea</taxon>
        <taxon>Trichostrongylidae</taxon>
        <taxon>Trichostrongylus</taxon>
    </lineage>
</organism>
<gene>
    <name evidence="6" type="ORF">GCK32_008902</name>
</gene>
<protein>
    <submittedName>
        <fullName evidence="6">Uncharacterized protein</fullName>
    </submittedName>
</protein>
<evidence type="ECO:0000313" key="7">
    <source>
        <dbReference type="Proteomes" id="UP001331761"/>
    </source>
</evidence>
<evidence type="ECO:0000256" key="5">
    <source>
        <dbReference type="SAM" id="Phobius"/>
    </source>
</evidence>